<sequence length="109" mass="11509">MTEPSALPLLTRHALSRCAARGITPDVASILLHDGDLAVHAGEGCTTVRLGRDTAAMLVAEGADPDAVARARRLAAVLGEHGVVTILRPRGQAGRRYRRQLPTRAQQAA</sequence>
<reference evidence="1 2" key="1">
    <citation type="submission" date="2021-12" db="EMBL/GenBank/DDBJ databases">
        <title>Siccirubricoccus leaddurans sp. nov., a high concentration Zn2+ tolerance bacterium.</title>
        <authorList>
            <person name="Cao Y."/>
        </authorList>
    </citation>
    <scope>NUCLEOTIDE SEQUENCE [LARGE SCALE GENOMIC DNA]</scope>
    <source>
        <strain evidence="1 2">KC 17139</strain>
    </source>
</reference>
<gene>
    <name evidence="1" type="ORF">JYK14_06890</name>
</gene>
<comment type="caution">
    <text evidence="1">The sequence shown here is derived from an EMBL/GenBank/DDBJ whole genome shotgun (WGS) entry which is preliminary data.</text>
</comment>
<proteinExistence type="predicted"/>
<protein>
    <submittedName>
        <fullName evidence="1">Uncharacterized protein</fullName>
    </submittedName>
</protein>
<dbReference type="Proteomes" id="UP001523392">
    <property type="component" value="Unassembled WGS sequence"/>
</dbReference>
<evidence type="ECO:0000313" key="1">
    <source>
        <dbReference type="EMBL" id="MCO6415902.1"/>
    </source>
</evidence>
<accession>A0ABT1D1Y1</accession>
<evidence type="ECO:0000313" key="2">
    <source>
        <dbReference type="Proteomes" id="UP001523392"/>
    </source>
</evidence>
<keyword evidence="2" id="KW-1185">Reference proteome</keyword>
<dbReference type="EMBL" id="JAFIRR010000038">
    <property type="protein sequence ID" value="MCO6415902.1"/>
    <property type="molecule type" value="Genomic_DNA"/>
</dbReference>
<organism evidence="1 2">
    <name type="scientific">Siccirubricoccus soli</name>
    <dbReference type="NCBI Taxonomy" id="2899147"/>
    <lineage>
        <taxon>Bacteria</taxon>
        <taxon>Pseudomonadati</taxon>
        <taxon>Pseudomonadota</taxon>
        <taxon>Alphaproteobacteria</taxon>
        <taxon>Acetobacterales</taxon>
        <taxon>Roseomonadaceae</taxon>
        <taxon>Siccirubricoccus</taxon>
    </lineage>
</organism>
<dbReference type="RefSeq" id="WP_252952515.1">
    <property type="nucleotide sequence ID" value="NZ_JAFIRR010000038.1"/>
</dbReference>
<name>A0ABT1D1Y1_9PROT</name>